<reference evidence="1 2" key="1">
    <citation type="submission" date="2020-03" db="EMBL/GenBank/DDBJ databases">
        <title>Comparative genomics of Weissella paramesenteroides.</title>
        <authorList>
            <person name="Kant R."/>
            <person name="Takala T."/>
            <person name="Saris P."/>
        </authorList>
    </citation>
    <scope>NUCLEOTIDE SEQUENCE [LARGE SCALE GENOMIC DNA]</scope>
    <source>
        <strain evidence="1 2">SJ27-4</strain>
    </source>
</reference>
<dbReference type="EMBL" id="JAANXN010000003">
    <property type="protein sequence ID" value="MDF8370638.1"/>
    <property type="molecule type" value="Genomic_DNA"/>
</dbReference>
<gene>
    <name evidence="1" type="ORF">G9403_03040</name>
</gene>
<comment type="caution">
    <text evidence="1">The sequence shown here is derived from an EMBL/GenBank/DDBJ whole genome shotgun (WGS) entry which is preliminary data.</text>
</comment>
<dbReference type="RefSeq" id="WP_277362030.1">
    <property type="nucleotide sequence ID" value="NZ_JAANXN010000003.1"/>
</dbReference>
<accession>A0ABD4XIK4</accession>
<name>A0ABD4XIK4_WEIPA</name>
<proteinExistence type="predicted"/>
<dbReference type="AlphaFoldDB" id="A0ABD4XIK4"/>
<organism evidence="1 2">
    <name type="scientific">Weissella paramesenteroides</name>
    <name type="common">Leuconostoc paramesenteroides</name>
    <dbReference type="NCBI Taxonomy" id="1249"/>
    <lineage>
        <taxon>Bacteria</taxon>
        <taxon>Bacillati</taxon>
        <taxon>Bacillota</taxon>
        <taxon>Bacilli</taxon>
        <taxon>Lactobacillales</taxon>
        <taxon>Lactobacillaceae</taxon>
        <taxon>Weissella</taxon>
    </lineage>
</organism>
<evidence type="ECO:0000313" key="1">
    <source>
        <dbReference type="EMBL" id="MDF8370638.1"/>
    </source>
</evidence>
<dbReference type="Proteomes" id="UP001215461">
    <property type="component" value="Unassembled WGS sequence"/>
</dbReference>
<protein>
    <submittedName>
        <fullName evidence="1">Uncharacterized protein</fullName>
    </submittedName>
</protein>
<evidence type="ECO:0000313" key="2">
    <source>
        <dbReference type="Proteomes" id="UP001215461"/>
    </source>
</evidence>
<sequence>MEYAVVYDMVGQYVVPTITKWSGNGNNDQLYKTFEGAVDVIALRLATDEKIGYDAWVRDDALATGIASAYRVQFGQEYFGMALLPQVGTGIVVLGVDEAGQTFRLTLEQAQEVKDNLVVEKWPAINND</sequence>